<protein>
    <submittedName>
        <fullName evidence="2">Uncharacterized protein</fullName>
    </submittedName>
</protein>
<evidence type="ECO:0000256" key="1">
    <source>
        <dbReference type="SAM" id="MobiDB-lite"/>
    </source>
</evidence>
<reference evidence="2" key="2">
    <citation type="journal article" date="2015" name="Fish Shellfish Immunol.">
        <title>Early steps in the European eel (Anguilla anguilla)-Vibrio vulnificus interaction in the gills: Role of the RtxA13 toxin.</title>
        <authorList>
            <person name="Callol A."/>
            <person name="Pajuelo D."/>
            <person name="Ebbesson L."/>
            <person name="Teles M."/>
            <person name="MacKenzie S."/>
            <person name="Amaro C."/>
        </authorList>
    </citation>
    <scope>NUCLEOTIDE SEQUENCE</scope>
</reference>
<proteinExistence type="predicted"/>
<evidence type="ECO:0000313" key="2">
    <source>
        <dbReference type="EMBL" id="JAI07892.1"/>
    </source>
</evidence>
<dbReference type="AlphaFoldDB" id="A0A0E9XZQ0"/>
<feature type="region of interest" description="Disordered" evidence="1">
    <location>
        <begin position="1"/>
        <end position="21"/>
    </location>
</feature>
<sequence>MTTPMTARMDESAHHTADDDAHEGAAAVLDICCSS</sequence>
<reference evidence="2" key="1">
    <citation type="submission" date="2014-11" db="EMBL/GenBank/DDBJ databases">
        <authorList>
            <person name="Amaro Gonzalez C."/>
        </authorList>
    </citation>
    <scope>NUCLEOTIDE SEQUENCE</scope>
</reference>
<feature type="compositionally biased region" description="Basic and acidic residues" evidence="1">
    <location>
        <begin position="8"/>
        <end position="21"/>
    </location>
</feature>
<name>A0A0E9XZQ0_ANGAN</name>
<accession>A0A0E9XZQ0</accession>
<organism evidence="2">
    <name type="scientific">Anguilla anguilla</name>
    <name type="common">European freshwater eel</name>
    <name type="synonym">Muraena anguilla</name>
    <dbReference type="NCBI Taxonomy" id="7936"/>
    <lineage>
        <taxon>Eukaryota</taxon>
        <taxon>Metazoa</taxon>
        <taxon>Chordata</taxon>
        <taxon>Craniata</taxon>
        <taxon>Vertebrata</taxon>
        <taxon>Euteleostomi</taxon>
        <taxon>Actinopterygii</taxon>
        <taxon>Neopterygii</taxon>
        <taxon>Teleostei</taxon>
        <taxon>Anguilliformes</taxon>
        <taxon>Anguillidae</taxon>
        <taxon>Anguilla</taxon>
    </lineage>
</organism>
<dbReference type="EMBL" id="GBXM01000686">
    <property type="protein sequence ID" value="JAI07892.1"/>
    <property type="molecule type" value="Transcribed_RNA"/>
</dbReference>